<organism evidence="1 2">
    <name type="scientific">Heterorhabditis bacteriophora</name>
    <name type="common">Entomopathogenic nematode worm</name>
    <dbReference type="NCBI Taxonomy" id="37862"/>
    <lineage>
        <taxon>Eukaryota</taxon>
        <taxon>Metazoa</taxon>
        <taxon>Ecdysozoa</taxon>
        <taxon>Nematoda</taxon>
        <taxon>Chromadorea</taxon>
        <taxon>Rhabditida</taxon>
        <taxon>Rhabditina</taxon>
        <taxon>Rhabditomorpha</taxon>
        <taxon>Strongyloidea</taxon>
        <taxon>Heterorhabditidae</taxon>
        <taxon>Heterorhabditis</taxon>
    </lineage>
</organism>
<evidence type="ECO:0000313" key="1">
    <source>
        <dbReference type="Proteomes" id="UP000095283"/>
    </source>
</evidence>
<sequence>MALVNVAQCDVEAGIDKKSDVTVLTKRSDDGQSLNT</sequence>
<accession>A0A1I7WAQ3</accession>
<protein>
    <submittedName>
        <fullName evidence="2">Kinesin motor domain-containing protein</fullName>
    </submittedName>
</protein>
<proteinExistence type="predicted"/>
<dbReference type="Proteomes" id="UP000095283">
    <property type="component" value="Unplaced"/>
</dbReference>
<dbReference type="WBParaSite" id="Hba_01746">
    <property type="protein sequence ID" value="Hba_01746"/>
    <property type="gene ID" value="Hba_01746"/>
</dbReference>
<reference evidence="2" key="1">
    <citation type="submission" date="2016-11" db="UniProtKB">
        <authorList>
            <consortium name="WormBaseParasite"/>
        </authorList>
    </citation>
    <scope>IDENTIFICATION</scope>
</reference>
<name>A0A1I7WAQ3_HETBA</name>
<evidence type="ECO:0000313" key="2">
    <source>
        <dbReference type="WBParaSite" id="Hba_01746"/>
    </source>
</evidence>
<keyword evidence="1" id="KW-1185">Reference proteome</keyword>
<dbReference type="AlphaFoldDB" id="A0A1I7WAQ3"/>